<feature type="domain" description="RNA polymerase sigma factor 70 region 4 type 2" evidence="8">
    <location>
        <begin position="223"/>
        <end position="274"/>
    </location>
</feature>
<dbReference type="AlphaFoldDB" id="A0A501XWZ7"/>
<dbReference type="InterPro" id="IPR036388">
    <property type="entry name" value="WH-like_DNA-bd_sf"/>
</dbReference>
<dbReference type="PANTHER" id="PTHR43133">
    <property type="entry name" value="RNA POLYMERASE ECF-TYPE SIGMA FACTO"/>
    <property type="match status" value="1"/>
</dbReference>
<evidence type="ECO:0000256" key="3">
    <source>
        <dbReference type="ARBA" id="ARBA00023082"/>
    </source>
</evidence>
<accession>A0A501XWZ7</accession>
<keyword evidence="3" id="KW-0731">Sigma factor</keyword>
<evidence type="ECO:0000256" key="6">
    <source>
        <dbReference type="SAM" id="MobiDB-lite"/>
    </source>
</evidence>
<organism evidence="9 10">
    <name type="scientific">Sandaracinobacter neustonicus</name>
    <dbReference type="NCBI Taxonomy" id="1715348"/>
    <lineage>
        <taxon>Bacteria</taxon>
        <taxon>Pseudomonadati</taxon>
        <taxon>Pseudomonadota</taxon>
        <taxon>Alphaproteobacteria</taxon>
        <taxon>Sphingomonadales</taxon>
        <taxon>Sphingosinicellaceae</taxon>
        <taxon>Sandaracinobacter</taxon>
    </lineage>
</organism>
<evidence type="ECO:0000259" key="7">
    <source>
        <dbReference type="Pfam" id="PF04542"/>
    </source>
</evidence>
<evidence type="ECO:0000313" key="9">
    <source>
        <dbReference type="EMBL" id="TPE64624.1"/>
    </source>
</evidence>
<gene>
    <name evidence="9" type="ORF">FJQ54_01090</name>
</gene>
<keyword evidence="4" id="KW-0238">DNA-binding</keyword>
<dbReference type="Gene3D" id="1.10.10.10">
    <property type="entry name" value="Winged helix-like DNA-binding domain superfamily/Winged helix DNA-binding domain"/>
    <property type="match status" value="1"/>
</dbReference>
<keyword evidence="10" id="KW-1185">Reference proteome</keyword>
<feature type="compositionally biased region" description="Basic and acidic residues" evidence="6">
    <location>
        <begin position="8"/>
        <end position="26"/>
    </location>
</feature>
<feature type="domain" description="RNA polymerase sigma-70 region 2" evidence="7">
    <location>
        <begin position="127"/>
        <end position="192"/>
    </location>
</feature>
<comment type="similarity">
    <text evidence="1">Belongs to the sigma-70 factor family. ECF subfamily.</text>
</comment>
<reference evidence="9 10" key="1">
    <citation type="submission" date="2019-06" db="EMBL/GenBank/DDBJ databases">
        <authorList>
            <person name="Lee I."/>
            <person name="Jang G.I."/>
            <person name="Hwang C.Y."/>
        </authorList>
    </citation>
    <scope>NUCLEOTIDE SEQUENCE [LARGE SCALE GENOMIC DNA]</scope>
    <source>
        <strain evidence="9 10">PAMC 28131</strain>
    </source>
</reference>
<dbReference type="OrthoDB" id="9794372at2"/>
<dbReference type="InterPro" id="IPR039425">
    <property type="entry name" value="RNA_pol_sigma-70-like"/>
</dbReference>
<feature type="region of interest" description="Disordered" evidence="6">
    <location>
        <begin position="1"/>
        <end position="34"/>
    </location>
</feature>
<dbReference type="SUPFAM" id="SSF88659">
    <property type="entry name" value="Sigma3 and sigma4 domains of RNA polymerase sigma factors"/>
    <property type="match status" value="1"/>
</dbReference>
<dbReference type="InterPro" id="IPR013249">
    <property type="entry name" value="RNA_pol_sigma70_r4_t2"/>
</dbReference>
<dbReference type="Proteomes" id="UP000319897">
    <property type="component" value="Unassembled WGS sequence"/>
</dbReference>
<keyword evidence="5" id="KW-0804">Transcription</keyword>
<dbReference type="GO" id="GO:0006352">
    <property type="term" value="P:DNA-templated transcription initiation"/>
    <property type="evidence" value="ECO:0007669"/>
    <property type="project" value="InterPro"/>
</dbReference>
<dbReference type="GO" id="GO:0003677">
    <property type="term" value="F:DNA binding"/>
    <property type="evidence" value="ECO:0007669"/>
    <property type="project" value="UniProtKB-KW"/>
</dbReference>
<protein>
    <submittedName>
        <fullName evidence="9">RNA polymerase sigma factor</fullName>
    </submittedName>
</protein>
<evidence type="ECO:0000256" key="4">
    <source>
        <dbReference type="ARBA" id="ARBA00023125"/>
    </source>
</evidence>
<evidence type="ECO:0000313" key="10">
    <source>
        <dbReference type="Proteomes" id="UP000319897"/>
    </source>
</evidence>
<evidence type="ECO:0000256" key="2">
    <source>
        <dbReference type="ARBA" id="ARBA00023015"/>
    </source>
</evidence>
<dbReference type="NCBIfam" id="NF004113">
    <property type="entry name" value="PRK05602.1"/>
    <property type="match status" value="1"/>
</dbReference>
<dbReference type="InterPro" id="IPR007627">
    <property type="entry name" value="RNA_pol_sigma70_r2"/>
</dbReference>
<evidence type="ECO:0000256" key="1">
    <source>
        <dbReference type="ARBA" id="ARBA00010641"/>
    </source>
</evidence>
<evidence type="ECO:0000256" key="5">
    <source>
        <dbReference type="ARBA" id="ARBA00023163"/>
    </source>
</evidence>
<dbReference type="GO" id="GO:0016987">
    <property type="term" value="F:sigma factor activity"/>
    <property type="evidence" value="ECO:0007669"/>
    <property type="project" value="UniProtKB-KW"/>
</dbReference>
<dbReference type="SUPFAM" id="SSF88946">
    <property type="entry name" value="Sigma2 domain of RNA polymerase sigma factors"/>
    <property type="match status" value="1"/>
</dbReference>
<dbReference type="InterPro" id="IPR014284">
    <property type="entry name" value="RNA_pol_sigma-70_dom"/>
</dbReference>
<dbReference type="InterPro" id="IPR013325">
    <property type="entry name" value="RNA_pol_sigma_r2"/>
</dbReference>
<comment type="caution">
    <text evidence="9">The sequence shown here is derived from an EMBL/GenBank/DDBJ whole genome shotgun (WGS) entry which is preliminary data.</text>
</comment>
<dbReference type="EMBL" id="VFSU01000009">
    <property type="protein sequence ID" value="TPE64624.1"/>
    <property type="molecule type" value="Genomic_DNA"/>
</dbReference>
<dbReference type="Pfam" id="PF08281">
    <property type="entry name" value="Sigma70_r4_2"/>
    <property type="match status" value="1"/>
</dbReference>
<dbReference type="Pfam" id="PF04542">
    <property type="entry name" value="Sigma70_r2"/>
    <property type="match status" value="1"/>
</dbReference>
<dbReference type="Gene3D" id="1.10.1740.10">
    <property type="match status" value="1"/>
</dbReference>
<dbReference type="PANTHER" id="PTHR43133:SF8">
    <property type="entry name" value="RNA POLYMERASE SIGMA FACTOR HI_1459-RELATED"/>
    <property type="match status" value="1"/>
</dbReference>
<dbReference type="NCBIfam" id="TIGR02937">
    <property type="entry name" value="sigma70-ECF"/>
    <property type="match status" value="1"/>
</dbReference>
<evidence type="ECO:0000259" key="8">
    <source>
        <dbReference type="Pfam" id="PF08281"/>
    </source>
</evidence>
<name>A0A501XWZ7_9SPHN</name>
<proteinExistence type="inferred from homology"/>
<keyword evidence="2" id="KW-0805">Transcription regulation</keyword>
<dbReference type="InterPro" id="IPR013324">
    <property type="entry name" value="RNA_pol_sigma_r3/r4-like"/>
</dbReference>
<sequence>MSFLTSSIEERGRQRPHRHSGDRNCGEPRATVGHPTINVAGAQTLRARPGFFPDTSGVHCATPSRKPERPAEQWLPVPPQQSLSQLEDVPAFADAGRNAEAALRAADTDDALMRRAGIGDVCAFGRLVDRHSPRMYRVAYRLLTDAQEAEDAVQECFTRLWQNAPRWESRGGGLLTWLQQVTINLCLDRLRRFRVVPDGPLPEIADESPGPERQLAMQRLEEVIDQALCALPHRHRAALVLCYLEGVSNLLAGEMLGLNLKAMESLLFRARRSLREELERMGIAPEDLKLLA</sequence>